<dbReference type="InterPro" id="IPR018297">
    <property type="entry name" value="A/G_cyclase_CS"/>
</dbReference>
<dbReference type="FunFam" id="3.30.70.1230:FF:000033">
    <property type="entry name" value="Adenylate cyclase"/>
    <property type="match status" value="1"/>
</dbReference>
<dbReference type="AlphaFoldDB" id="A0A1X0IIS1"/>
<dbReference type="GO" id="GO:0005524">
    <property type="term" value="F:ATP binding"/>
    <property type="evidence" value="ECO:0007669"/>
    <property type="project" value="UniProtKB-KW"/>
</dbReference>
<accession>A0A1X0IIS1</accession>
<evidence type="ECO:0000256" key="9">
    <source>
        <dbReference type="ARBA" id="ARBA00022842"/>
    </source>
</evidence>
<evidence type="ECO:0000313" key="22">
    <source>
        <dbReference type="Proteomes" id="UP000192534"/>
    </source>
</evidence>
<dbReference type="PROSITE" id="PS00452">
    <property type="entry name" value="GUANYLATE_CYCLASE_1"/>
    <property type="match status" value="1"/>
</dbReference>
<organism evidence="21 22">
    <name type="scientific">Mycolicibacterium rhodesiae</name>
    <name type="common">Mycobacterium rhodesiae</name>
    <dbReference type="NCBI Taxonomy" id="36814"/>
    <lineage>
        <taxon>Bacteria</taxon>
        <taxon>Bacillati</taxon>
        <taxon>Actinomycetota</taxon>
        <taxon>Actinomycetes</taxon>
        <taxon>Mycobacteriales</taxon>
        <taxon>Mycobacteriaceae</taxon>
        <taxon>Mycolicibacterium</taxon>
    </lineage>
</organism>
<dbReference type="CDD" id="cd07302">
    <property type="entry name" value="CHD"/>
    <property type="match status" value="1"/>
</dbReference>
<evidence type="ECO:0000256" key="15">
    <source>
        <dbReference type="ARBA" id="ARBA00032637"/>
    </source>
</evidence>
<dbReference type="EMBL" id="MVIH01000026">
    <property type="protein sequence ID" value="ORB47568.1"/>
    <property type="molecule type" value="Genomic_DNA"/>
</dbReference>
<reference evidence="21 22" key="1">
    <citation type="submission" date="2016-12" db="EMBL/GenBank/DDBJ databases">
        <title>The new phylogeny of genus Mycobacterium.</title>
        <authorList>
            <person name="Tortoli E."/>
            <person name="Trovato A."/>
            <person name="Cirillo D.M."/>
        </authorList>
    </citation>
    <scope>NUCLEOTIDE SEQUENCE [LARGE SCALE GENOMIC DNA]</scope>
    <source>
        <strain evidence="21 22">DSM 44223</strain>
    </source>
</reference>
<dbReference type="Proteomes" id="UP000192534">
    <property type="component" value="Unassembled WGS sequence"/>
</dbReference>
<keyword evidence="22" id="KW-1185">Reference proteome</keyword>
<feature type="compositionally biased region" description="Basic and acidic residues" evidence="18">
    <location>
        <begin position="425"/>
        <end position="441"/>
    </location>
</feature>
<evidence type="ECO:0000256" key="11">
    <source>
        <dbReference type="ARBA" id="ARBA00022998"/>
    </source>
</evidence>
<dbReference type="InterPro" id="IPR048432">
    <property type="entry name" value="MASE7"/>
</dbReference>
<feature type="region of interest" description="Disordered" evidence="18">
    <location>
        <begin position="1"/>
        <end position="20"/>
    </location>
</feature>
<dbReference type="InterPro" id="IPR050401">
    <property type="entry name" value="Cyclic_nucleotide_synthase"/>
</dbReference>
<evidence type="ECO:0000256" key="12">
    <source>
        <dbReference type="ARBA" id="ARBA00023136"/>
    </source>
</evidence>
<gene>
    <name evidence="21" type="ORF">BST42_27355</name>
</gene>
<keyword evidence="12 19" id="KW-0472">Membrane</keyword>
<keyword evidence="8" id="KW-0067">ATP-binding</keyword>
<keyword evidence="5 19" id="KW-0812">Transmembrane</keyword>
<comment type="caution">
    <text evidence="21">The sequence shown here is derived from an EMBL/GenBank/DDBJ whole genome shotgun (WGS) entry which is preliminary data.</text>
</comment>
<feature type="transmembrane region" description="Helical" evidence="19">
    <location>
        <begin position="46"/>
        <end position="67"/>
    </location>
</feature>
<dbReference type="PANTHER" id="PTHR11920:SF335">
    <property type="entry name" value="GUANYLATE CYCLASE"/>
    <property type="match status" value="1"/>
</dbReference>
<dbReference type="GO" id="GO:0004016">
    <property type="term" value="F:adenylate cyclase activity"/>
    <property type="evidence" value="ECO:0007669"/>
    <property type="project" value="UniProtKB-EC"/>
</dbReference>
<keyword evidence="13 17" id="KW-0456">Lyase</keyword>
<dbReference type="SUPFAM" id="SSF55073">
    <property type="entry name" value="Nucleotide cyclase"/>
    <property type="match status" value="1"/>
</dbReference>
<evidence type="ECO:0000256" key="7">
    <source>
        <dbReference type="ARBA" id="ARBA00022741"/>
    </source>
</evidence>
<feature type="transmembrane region" description="Helical" evidence="19">
    <location>
        <begin position="147"/>
        <end position="166"/>
    </location>
</feature>
<comment type="catalytic activity">
    <reaction evidence="1">
        <text>ATP = 3',5'-cyclic AMP + diphosphate</text>
        <dbReference type="Rhea" id="RHEA:15389"/>
        <dbReference type="ChEBI" id="CHEBI:30616"/>
        <dbReference type="ChEBI" id="CHEBI:33019"/>
        <dbReference type="ChEBI" id="CHEBI:58165"/>
        <dbReference type="EC" id="4.6.1.1"/>
    </reaction>
</comment>
<dbReference type="SMART" id="SM00044">
    <property type="entry name" value="CYCc"/>
    <property type="match status" value="1"/>
</dbReference>
<protein>
    <recommendedName>
        <fullName evidence="4">Adenylate cyclase</fullName>
        <ecNumber evidence="3">4.6.1.1</ecNumber>
    </recommendedName>
    <alternativeName>
        <fullName evidence="14">ATP pyrophosphate-lyase</fullName>
    </alternativeName>
    <alternativeName>
        <fullName evidence="15">Adenylyl cyclase</fullName>
    </alternativeName>
</protein>
<evidence type="ECO:0000256" key="13">
    <source>
        <dbReference type="ARBA" id="ARBA00023239"/>
    </source>
</evidence>
<dbReference type="GO" id="GO:0035556">
    <property type="term" value="P:intracellular signal transduction"/>
    <property type="evidence" value="ECO:0007669"/>
    <property type="project" value="InterPro"/>
</dbReference>
<dbReference type="InterPro" id="IPR029787">
    <property type="entry name" value="Nucleotide_cyclase"/>
</dbReference>
<sequence>MGTLRKCAGSVPSDGPAQRADCEKMQRRAPARNLHWAESITRRQRVLNIAATMAAVVTAVIGILQFITADHLVAIGLVNLGTAAIFGVIPLLHRFGESIAALAFIFFAFLSLTIVGWQVGTDSGIQFYYLVSASLAVLVLGVEHVVLASMVVAIGAGLTIASQFLVPGDTGIQPRWLVNAGFVITTVSACVMIFATVWYAMREVSRAEAAMEFEYLRSEALLANILPATIAARLKDPARGTIADRYDDASILFADIAGFTERASQVAPAELVRFLDRLYTTFDRLVDKHGLEKIKTTGDSYMVVSGVPEPRDDHVEALANLALDMAKAVRDLRDPNGQLVPLRMGMAAGPVVAGVVGARRFFYDVWGDAVNVASRMETTDPEGRIQVPQDVYERLRDRFILEERGDVDVKGKGLMHTWYLVDRRARPGTDSDRPAQEETGRVESPTG</sequence>
<evidence type="ECO:0000313" key="21">
    <source>
        <dbReference type="EMBL" id="ORB47568.1"/>
    </source>
</evidence>
<dbReference type="GO" id="GO:0007168">
    <property type="term" value="P:receptor guanylyl cyclase signaling pathway"/>
    <property type="evidence" value="ECO:0007669"/>
    <property type="project" value="TreeGrafter"/>
</dbReference>
<keyword evidence="10 19" id="KW-1133">Transmembrane helix</keyword>
<evidence type="ECO:0000256" key="6">
    <source>
        <dbReference type="ARBA" id="ARBA00022723"/>
    </source>
</evidence>
<feature type="domain" description="Guanylate cyclase" evidence="20">
    <location>
        <begin position="250"/>
        <end position="377"/>
    </location>
</feature>
<name>A0A1X0IIS1_MYCRH</name>
<feature type="transmembrane region" description="Helical" evidence="19">
    <location>
        <begin position="178"/>
        <end position="201"/>
    </location>
</feature>
<proteinExistence type="inferred from homology"/>
<comment type="subunit">
    <text evidence="16">Homodimer. Can also exist as monomer.</text>
</comment>
<dbReference type="InterPro" id="IPR001054">
    <property type="entry name" value="A/G_cyclase"/>
</dbReference>
<feature type="transmembrane region" description="Helical" evidence="19">
    <location>
        <begin position="73"/>
        <end position="92"/>
    </location>
</feature>
<evidence type="ECO:0000256" key="1">
    <source>
        <dbReference type="ARBA" id="ARBA00001593"/>
    </source>
</evidence>
<evidence type="ECO:0000256" key="18">
    <source>
        <dbReference type="SAM" id="MobiDB-lite"/>
    </source>
</evidence>
<comment type="similarity">
    <text evidence="17">Belongs to the adenylyl cyclase class-4/guanylyl cyclase family.</text>
</comment>
<keyword evidence="7" id="KW-0547">Nucleotide-binding</keyword>
<dbReference type="PANTHER" id="PTHR11920">
    <property type="entry name" value="GUANYLYL CYCLASE"/>
    <property type="match status" value="1"/>
</dbReference>
<dbReference type="Pfam" id="PF00211">
    <property type="entry name" value="Guanylate_cyc"/>
    <property type="match status" value="1"/>
</dbReference>
<dbReference type="Gene3D" id="3.30.70.1230">
    <property type="entry name" value="Nucleotide cyclase"/>
    <property type="match status" value="1"/>
</dbReference>
<feature type="region of interest" description="Disordered" evidence="18">
    <location>
        <begin position="425"/>
        <end position="447"/>
    </location>
</feature>
<evidence type="ECO:0000259" key="20">
    <source>
        <dbReference type="PROSITE" id="PS50125"/>
    </source>
</evidence>
<evidence type="ECO:0000256" key="2">
    <source>
        <dbReference type="ARBA" id="ARBA00004370"/>
    </source>
</evidence>
<evidence type="ECO:0000256" key="10">
    <source>
        <dbReference type="ARBA" id="ARBA00022989"/>
    </source>
</evidence>
<dbReference type="GO" id="GO:0046872">
    <property type="term" value="F:metal ion binding"/>
    <property type="evidence" value="ECO:0007669"/>
    <property type="project" value="UniProtKB-KW"/>
</dbReference>
<evidence type="ECO:0000256" key="17">
    <source>
        <dbReference type="RuleBase" id="RU000405"/>
    </source>
</evidence>
<dbReference type="EC" id="4.6.1.1" evidence="3"/>
<evidence type="ECO:0000256" key="5">
    <source>
        <dbReference type="ARBA" id="ARBA00022692"/>
    </source>
</evidence>
<dbReference type="OrthoDB" id="315417at2"/>
<evidence type="ECO:0000256" key="8">
    <source>
        <dbReference type="ARBA" id="ARBA00022840"/>
    </source>
</evidence>
<evidence type="ECO:0000256" key="4">
    <source>
        <dbReference type="ARBA" id="ARBA00021420"/>
    </source>
</evidence>
<dbReference type="GO" id="GO:0001653">
    <property type="term" value="F:peptide receptor activity"/>
    <property type="evidence" value="ECO:0007669"/>
    <property type="project" value="TreeGrafter"/>
</dbReference>
<feature type="transmembrane region" description="Helical" evidence="19">
    <location>
        <begin position="125"/>
        <end position="142"/>
    </location>
</feature>
<dbReference type="GO" id="GO:0005886">
    <property type="term" value="C:plasma membrane"/>
    <property type="evidence" value="ECO:0007669"/>
    <property type="project" value="TreeGrafter"/>
</dbReference>
<evidence type="ECO:0000256" key="14">
    <source>
        <dbReference type="ARBA" id="ARBA00032597"/>
    </source>
</evidence>
<keyword evidence="11" id="KW-0115">cAMP biosynthesis</keyword>
<keyword evidence="9" id="KW-0460">Magnesium</keyword>
<dbReference type="GO" id="GO:0004383">
    <property type="term" value="F:guanylate cyclase activity"/>
    <property type="evidence" value="ECO:0007669"/>
    <property type="project" value="TreeGrafter"/>
</dbReference>
<feature type="transmembrane region" description="Helical" evidence="19">
    <location>
        <begin position="99"/>
        <end position="119"/>
    </location>
</feature>
<dbReference type="GO" id="GO:0006171">
    <property type="term" value="P:cAMP biosynthetic process"/>
    <property type="evidence" value="ECO:0007669"/>
    <property type="project" value="UniProtKB-KW"/>
</dbReference>
<comment type="subcellular location">
    <subcellularLocation>
        <location evidence="2">Membrane</location>
    </subcellularLocation>
</comment>
<evidence type="ECO:0000256" key="16">
    <source>
        <dbReference type="ARBA" id="ARBA00064436"/>
    </source>
</evidence>
<dbReference type="Pfam" id="PF20967">
    <property type="entry name" value="MASE7"/>
    <property type="match status" value="1"/>
</dbReference>
<evidence type="ECO:0000256" key="3">
    <source>
        <dbReference type="ARBA" id="ARBA00012201"/>
    </source>
</evidence>
<evidence type="ECO:0000256" key="19">
    <source>
        <dbReference type="SAM" id="Phobius"/>
    </source>
</evidence>
<dbReference type="PROSITE" id="PS50125">
    <property type="entry name" value="GUANYLATE_CYCLASE_2"/>
    <property type="match status" value="1"/>
</dbReference>
<keyword evidence="6" id="KW-0479">Metal-binding</keyword>